<gene>
    <name evidence="1" type="ORF">A4U53_039750</name>
</gene>
<keyword evidence="1" id="KW-0614">Plasmid</keyword>
<evidence type="ECO:0000313" key="1">
    <source>
        <dbReference type="EMBL" id="XKM43663.1"/>
    </source>
</evidence>
<accession>A0ACD5EX52</accession>
<dbReference type="Proteomes" id="UP000078465">
    <property type="component" value="Plasmid unnamed1"/>
</dbReference>
<dbReference type="EMBL" id="CP171854">
    <property type="protein sequence ID" value="XKM43663.1"/>
    <property type="molecule type" value="Genomic_DNA"/>
</dbReference>
<keyword evidence="1" id="KW-0547">Nucleotide-binding</keyword>
<protein>
    <submittedName>
        <fullName evidence="1">Sugar ABC transporter ATP-binding protein</fullName>
    </submittedName>
</protein>
<proteinExistence type="predicted"/>
<keyword evidence="1" id="KW-0067">ATP-binding</keyword>
<geneLocation type="plasmid" evidence="1 2">
    <name>unnamed1</name>
</geneLocation>
<organism evidence="1 2">
    <name type="scientific">Rhizobium ruizarguesonis</name>
    <dbReference type="NCBI Taxonomy" id="2081791"/>
    <lineage>
        <taxon>Bacteria</taxon>
        <taxon>Pseudomonadati</taxon>
        <taxon>Pseudomonadota</taxon>
        <taxon>Alphaproteobacteria</taxon>
        <taxon>Hyphomicrobiales</taxon>
        <taxon>Rhizobiaceae</taxon>
        <taxon>Rhizobium/Agrobacterium group</taxon>
        <taxon>Rhizobium</taxon>
    </lineage>
</organism>
<evidence type="ECO:0000313" key="2">
    <source>
        <dbReference type="Proteomes" id="UP000078465"/>
    </source>
</evidence>
<sequence length="518" mass="56229">MTGAMTAGQHVETRAGASAPAIEFVEVSKVYDGKIAVARIHRAFSAGRVHALMGKNGSGKSTLVKILSGGVQPTLGHVKIHGARTALETPSDAFKAGIITVHQELSLVPSLSVAENIYLGRMPKKQFLGASVVDWQAVNAKASGLLHEMGLDLDPRRLVSELSVGQQQIIEIAKAMSFEPRILLLDEPTSALATREVDQLFSLIRRLRDRGVTMIYITHRMNELFDIADTCTVIRDGHYIGSIEMSAASPSQIIEMMFGDIAKAKRPPRQEIARNKPILSVRNLTREGVFEDISFDLYPGEILGFAGLLGAGRTEVLKSIFGADGFSSGTIEFEGRVISAPTPRTMKSLGLGYTPENRKEAGLVQMLSSHDNLCLASLSRIAAGGVITAAKEEPFVQQQIRDLAINVPNAKLPVSSLSGGNQQKIVIGNWLNTSPKVMFFDEPSRGVDVQARQQIFEIIWRQAALGLACVFVSSELEELLEVADRILVQKSGRQVGMVDPANTDLTELYRLCMEGADQ</sequence>
<reference evidence="1" key="1">
    <citation type="submission" date="2024-10" db="EMBL/GenBank/DDBJ databases">
        <title>Strain of Rhizobium-related bacteria isolated fromm roots of Vavilovia formosa.</title>
        <authorList>
            <person name="Kimeklis A."/>
            <person name="Afonin A."/>
        </authorList>
    </citation>
    <scope>NUCLEOTIDE SEQUENCE</scope>
    <source>
        <strain evidence="1">Vaf-46</strain>
    </source>
</reference>
<name>A0ACD5EX52_9HYPH</name>